<dbReference type="PROSITE" id="PS00092">
    <property type="entry name" value="N6_MTASE"/>
    <property type="match status" value="1"/>
</dbReference>
<comment type="catalytic activity">
    <reaction evidence="7">
        <text>a 2'-deoxyadenosine in DNA + S-adenosyl-L-methionine = an N(6)-methyl-2'-deoxyadenosine in DNA + S-adenosyl-L-homocysteine + H(+)</text>
        <dbReference type="Rhea" id="RHEA:15197"/>
        <dbReference type="Rhea" id="RHEA-COMP:12418"/>
        <dbReference type="Rhea" id="RHEA-COMP:12419"/>
        <dbReference type="ChEBI" id="CHEBI:15378"/>
        <dbReference type="ChEBI" id="CHEBI:57856"/>
        <dbReference type="ChEBI" id="CHEBI:59789"/>
        <dbReference type="ChEBI" id="CHEBI:90615"/>
        <dbReference type="ChEBI" id="CHEBI:90616"/>
        <dbReference type="EC" id="2.1.1.72"/>
    </reaction>
</comment>
<evidence type="ECO:0000256" key="2">
    <source>
        <dbReference type="ARBA" id="ARBA00011900"/>
    </source>
</evidence>
<dbReference type="PANTHER" id="PTHR42933">
    <property type="entry name" value="SLR6095 PROTEIN"/>
    <property type="match status" value="1"/>
</dbReference>
<dbReference type="SUPFAM" id="SSF53335">
    <property type="entry name" value="S-adenosyl-L-methionine-dependent methyltransferases"/>
    <property type="match status" value="1"/>
</dbReference>
<dbReference type="InterPro" id="IPR002052">
    <property type="entry name" value="DNA_methylase_N6_adenine_CS"/>
</dbReference>
<evidence type="ECO:0000256" key="8">
    <source>
        <dbReference type="SAM" id="MobiDB-lite"/>
    </source>
</evidence>
<dbReference type="GO" id="GO:0009307">
    <property type="term" value="P:DNA restriction-modification system"/>
    <property type="evidence" value="ECO:0007669"/>
    <property type="project" value="UniProtKB-KW"/>
</dbReference>
<keyword evidence="11" id="KW-1185">Reference proteome</keyword>
<evidence type="ECO:0000256" key="4">
    <source>
        <dbReference type="ARBA" id="ARBA00022679"/>
    </source>
</evidence>
<reference evidence="10 11" key="1">
    <citation type="journal article" date="2007" name="Nat. Biotechnol.">
        <title>Complete genome sequence of the myxobacterium Sorangium cellulosum.</title>
        <authorList>
            <person name="Schneiker S."/>
            <person name="Perlova O."/>
            <person name="Kaiser O."/>
            <person name="Gerth K."/>
            <person name="Alici A."/>
            <person name="Altmeyer M.O."/>
            <person name="Bartels D."/>
            <person name="Bekel T."/>
            <person name="Beyer S."/>
            <person name="Bode E."/>
            <person name="Bode H.B."/>
            <person name="Bolten C.J."/>
            <person name="Choudhuri J.V."/>
            <person name="Doss S."/>
            <person name="Elnakady Y.A."/>
            <person name="Frank B."/>
            <person name="Gaigalat L."/>
            <person name="Goesmann A."/>
            <person name="Groeger C."/>
            <person name="Gross F."/>
            <person name="Jelsbak L."/>
            <person name="Jelsbak L."/>
            <person name="Kalinowski J."/>
            <person name="Kegler C."/>
            <person name="Knauber T."/>
            <person name="Konietzny S."/>
            <person name="Kopp M."/>
            <person name="Krause L."/>
            <person name="Krug D."/>
            <person name="Linke B."/>
            <person name="Mahmud T."/>
            <person name="Martinez-Arias R."/>
            <person name="McHardy A.C."/>
            <person name="Merai M."/>
            <person name="Meyer F."/>
            <person name="Mormann S."/>
            <person name="Munoz-Dorado J."/>
            <person name="Perez J."/>
            <person name="Pradella S."/>
            <person name="Rachid S."/>
            <person name="Raddatz G."/>
            <person name="Rosenau F."/>
            <person name="Rueckert C."/>
            <person name="Sasse F."/>
            <person name="Scharfe M."/>
            <person name="Schuster S.C."/>
            <person name="Suen G."/>
            <person name="Treuner-Lange A."/>
            <person name="Velicer G.J."/>
            <person name="Vorholter F.-J."/>
            <person name="Weissman K.J."/>
            <person name="Welch R.D."/>
            <person name="Wenzel S.C."/>
            <person name="Whitworth D.E."/>
            <person name="Wilhelm S."/>
            <person name="Wittmann C."/>
            <person name="Bloecker H."/>
            <person name="Puehler A."/>
            <person name="Mueller R."/>
        </authorList>
    </citation>
    <scope>NUCLEOTIDE SEQUENCE [LARGE SCALE GENOMIC DNA]</scope>
    <source>
        <strain evidence="11">So ce56</strain>
    </source>
</reference>
<dbReference type="KEGG" id="scl:sce8509"/>
<dbReference type="PRINTS" id="PR00507">
    <property type="entry name" value="N12N6MTFRASE"/>
</dbReference>
<dbReference type="eggNOG" id="COG0286">
    <property type="taxonomic scope" value="Bacteria"/>
</dbReference>
<dbReference type="Gene3D" id="3.40.50.150">
    <property type="entry name" value="Vaccinia Virus protein VP39"/>
    <property type="match status" value="1"/>
</dbReference>
<keyword evidence="3" id="KW-0489">Methyltransferase</keyword>
<keyword evidence="5" id="KW-0949">S-adenosyl-L-methionine</keyword>
<protein>
    <recommendedName>
        <fullName evidence="2">site-specific DNA-methyltransferase (adenine-specific)</fullName>
        <ecNumber evidence="2">2.1.1.72</ecNumber>
    </recommendedName>
</protein>
<dbReference type="InterPro" id="IPR051537">
    <property type="entry name" value="DNA_Adenine_Mtase"/>
</dbReference>
<dbReference type="GO" id="GO:0032259">
    <property type="term" value="P:methylation"/>
    <property type="evidence" value="ECO:0007669"/>
    <property type="project" value="UniProtKB-KW"/>
</dbReference>
<evidence type="ECO:0000256" key="3">
    <source>
        <dbReference type="ARBA" id="ARBA00022603"/>
    </source>
</evidence>
<name>A9FYU4_SORC5</name>
<organism evidence="10 11">
    <name type="scientific">Sorangium cellulosum (strain So ce56)</name>
    <name type="common">Polyangium cellulosum (strain So ce56)</name>
    <dbReference type="NCBI Taxonomy" id="448385"/>
    <lineage>
        <taxon>Bacteria</taxon>
        <taxon>Pseudomonadati</taxon>
        <taxon>Myxococcota</taxon>
        <taxon>Polyangia</taxon>
        <taxon>Polyangiales</taxon>
        <taxon>Polyangiaceae</taxon>
        <taxon>Sorangium</taxon>
    </lineage>
</organism>
<dbReference type="Pfam" id="PF02384">
    <property type="entry name" value="N6_Mtase"/>
    <property type="match status" value="1"/>
</dbReference>
<keyword evidence="6" id="KW-0680">Restriction system</keyword>
<dbReference type="GO" id="GO:0009007">
    <property type="term" value="F:site-specific DNA-methyltransferase (adenine-specific) activity"/>
    <property type="evidence" value="ECO:0007669"/>
    <property type="project" value="UniProtKB-EC"/>
</dbReference>
<dbReference type="EC" id="2.1.1.72" evidence="2"/>
<dbReference type="HOGENOM" id="CLU_769254_0_0_7"/>
<feature type="domain" description="DNA methylase adenine-specific" evidence="9">
    <location>
        <begin position="17"/>
        <end position="169"/>
    </location>
</feature>
<comment type="similarity">
    <text evidence="1">Belongs to the N(4)/N(6)-methyltransferase family.</text>
</comment>
<gene>
    <name evidence="10" type="ordered locus">sce8509</name>
</gene>
<dbReference type="InterPro" id="IPR029063">
    <property type="entry name" value="SAM-dependent_MTases_sf"/>
</dbReference>
<dbReference type="PANTHER" id="PTHR42933:SF4">
    <property type="entry name" value="TYPE I RESTRICTION ENZYME ECOKI METHYLASE SUBUNIT"/>
    <property type="match status" value="1"/>
</dbReference>
<dbReference type="GO" id="GO:0003677">
    <property type="term" value="F:DNA binding"/>
    <property type="evidence" value="ECO:0007669"/>
    <property type="project" value="InterPro"/>
</dbReference>
<dbReference type="GO" id="GO:0008170">
    <property type="term" value="F:N-methyltransferase activity"/>
    <property type="evidence" value="ECO:0007669"/>
    <property type="project" value="InterPro"/>
</dbReference>
<accession>A9FYU4</accession>
<dbReference type="STRING" id="448385.sce8509"/>
<keyword evidence="4" id="KW-0808">Transferase</keyword>
<evidence type="ECO:0000256" key="1">
    <source>
        <dbReference type="ARBA" id="ARBA00006594"/>
    </source>
</evidence>
<sequence>MAPPPRLGIDDNPLLSLRFLNLLLHGIGPSADEGQPPIETRDSLAADPGARYSMVLTNPPFGKKSSVMVLTQEGDESREALTVMREDFWATTSNKQLNFVQHVKTILAIHGRAAVVVPDNVLFEGGAGETIRRKLLHDCDVHTLLRLPTGIFYAQGVKANVLFFDKKPASEKPWTRKLCSLCDRSRPLSYPAAVAVLHRQRECAWGAWRHGLRTGLGVEVDAGERAIAAPRGLHLSHAWLVGFNGAAACAAEGGRLEEREASGQVGPYRRAPRQGRLISASRGVTLPGQSRIDKRVHPWNPARTTISMLPLSSTSLGHRTRRTHPCTKSASRWCAPKVRSRHARAPSNTAVRTKRASAMF</sequence>
<evidence type="ECO:0000259" key="9">
    <source>
        <dbReference type="Pfam" id="PF02384"/>
    </source>
</evidence>
<dbReference type="EMBL" id="AM746676">
    <property type="protein sequence ID" value="CAN98679.1"/>
    <property type="molecule type" value="Genomic_DNA"/>
</dbReference>
<dbReference type="AlphaFoldDB" id="A9FYU4"/>
<evidence type="ECO:0000313" key="10">
    <source>
        <dbReference type="EMBL" id="CAN98679.1"/>
    </source>
</evidence>
<evidence type="ECO:0000256" key="7">
    <source>
        <dbReference type="ARBA" id="ARBA00047942"/>
    </source>
</evidence>
<dbReference type="InterPro" id="IPR003356">
    <property type="entry name" value="DNA_methylase_A-5"/>
</dbReference>
<evidence type="ECO:0000256" key="6">
    <source>
        <dbReference type="ARBA" id="ARBA00022747"/>
    </source>
</evidence>
<evidence type="ECO:0000256" key="5">
    <source>
        <dbReference type="ARBA" id="ARBA00022691"/>
    </source>
</evidence>
<dbReference type="REBASE" id="16771">
    <property type="entry name" value="M.SceSoORF8509P"/>
</dbReference>
<evidence type="ECO:0000313" key="11">
    <source>
        <dbReference type="Proteomes" id="UP000002139"/>
    </source>
</evidence>
<dbReference type="Proteomes" id="UP000002139">
    <property type="component" value="Chromosome"/>
</dbReference>
<proteinExistence type="inferred from homology"/>
<feature type="region of interest" description="Disordered" evidence="8">
    <location>
        <begin position="339"/>
        <end position="360"/>
    </location>
</feature>